<dbReference type="EMBL" id="JAVYJV010000009">
    <property type="protein sequence ID" value="KAK4362535.1"/>
    <property type="molecule type" value="Genomic_DNA"/>
</dbReference>
<feature type="transmembrane region" description="Helical" evidence="1">
    <location>
        <begin position="156"/>
        <end position="181"/>
    </location>
</feature>
<dbReference type="GO" id="GO:0009507">
    <property type="term" value="C:chloroplast"/>
    <property type="evidence" value="ECO:0007669"/>
    <property type="project" value="TreeGrafter"/>
</dbReference>
<comment type="caution">
    <text evidence="2">The sequence shown here is derived from an EMBL/GenBank/DDBJ whole genome shotgun (WGS) entry which is preliminary data.</text>
</comment>
<evidence type="ECO:0000313" key="2">
    <source>
        <dbReference type="EMBL" id="KAK4362535.1"/>
    </source>
</evidence>
<keyword evidence="1" id="KW-1133">Transmembrane helix</keyword>
<dbReference type="GO" id="GO:0051539">
    <property type="term" value="F:4 iron, 4 sulfur cluster binding"/>
    <property type="evidence" value="ECO:0007669"/>
    <property type="project" value="InterPro"/>
</dbReference>
<organism evidence="2 3">
    <name type="scientific">Anisodus tanguticus</name>
    <dbReference type="NCBI Taxonomy" id="243964"/>
    <lineage>
        <taxon>Eukaryota</taxon>
        <taxon>Viridiplantae</taxon>
        <taxon>Streptophyta</taxon>
        <taxon>Embryophyta</taxon>
        <taxon>Tracheophyta</taxon>
        <taxon>Spermatophyta</taxon>
        <taxon>Magnoliopsida</taxon>
        <taxon>eudicotyledons</taxon>
        <taxon>Gunneridae</taxon>
        <taxon>Pentapetalae</taxon>
        <taxon>asterids</taxon>
        <taxon>lamiids</taxon>
        <taxon>Solanales</taxon>
        <taxon>Solanaceae</taxon>
        <taxon>Solanoideae</taxon>
        <taxon>Hyoscyameae</taxon>
        <taxon>Anisodus</taxon>
    </lineage>
</organism>
<dbReference type="Proteomes" id="UP001291623">
    <property type="component" value="Unassembled WGS sequence"/>
</dbReference>
<evidence type="ECO:0000256" key="1">
    <source>
        <dbReference type="SAM" id="Phobius"/>
    </source>
</evidence>
<reference evidence="2" key="1">
    <citation type="submission" date="2023-12" db="EMBL/GenBank/DDBJ databases">
        <title>Genome assembly of Anisodus tanguticus.</title>
        <authorList>
            <person name="Wang Y.-J."/>
        </authorList>
    </citation>
    <scope>NUCLEOTIDE SEQUENCE</scope>
    <source>
        <strain evidence="2">KB-2021</strain>
        <tissue evidence="2">Leaf</tissue>
    </source>
</reference>
<dbReference type="PANTHER" id="PTHR30573:SF0">
    <property type="entry name" value="QUINOLINATE SYNTHASE, CHLOROPLASTIC"/>
    <property type="match status" value="1"/>
</dbReference>
<dbReference type="InterPro" id="IPR003473">
    <property type="entry name" value="NadA"/>
</dbReference>
<keyword evidence="3" id="KW-1185">Reference proteome</keyword>
<evidence type="ECO:0000313" key="3">
    <source>
        <dbReference type="Proteomes" id="UP001291623"/>
    </source>
</evidence>
<proteinExistence type="predicted"/>
<sequence length="184" mass="20062">MDVTACASAYSLLTHCIHRFGHLIISVLRHHVISIVKSSQFLICSVELGDNMNSLSSLLRVCHSLPHNKDELSAYETARFGMQTPKGKQIADIGCEPILHMRHFQRVAFCAYTGGSMLVIDLAAGVAFMGIGNFFWSMRKVHMLQLENINISAAKFVPPSLQVSGLAFAGYAAGIAAYLAAHIL</sequence>
<dbReference type="GO" id="GO:0008987">
    <property type="term" value="F:quinolinate synthetase A activity"/>
    <property type="evidence" value="ECO:0007669"/>
    <property type="project" value="InterPro"/>
</dbReference>
<keyword evidence="1" id="KW-0812">Transmembrane</keyword>
<protein>
    <submittedName>
        <fullName evidence="2">Uncharacterized protein</fullName>
    </submittedName>
</protein>
<dbReference type="PANTHER" id="PTHR30573">
    <property type="entry name" value="QUINOLINATE SYNTHETASE A"/>
    <property type="match status" value="1"/>
</dbReference>
<dbReference type="GO" id="GO:0034628">
    <property type="term" value="P:'de novo' NAD+ biosynthetic process from L-aspartate"/>
    <property type="evidence" value="ECO:0007669"/>
    <property type="project" value="TreeGrafter"/>
</dbReference>
<name>A0AAE1S305_9SOLA</name>
<accession>A0AAE1S305</accession>
<gene>
    <name evidence="2" type="ORF">RND71_017776</name>
</gene>
<keyword evidence="1" id="KW-0472">Membrane</keyword>
<dbReference type="AlphaFoldDB" id="A0AAE1S305"/>
<feature type="transmembrane region" description="Helical" evidence="1">
    <location>
        <begin position="109"/>
        <end position="136"/>
    </location>
</feature>